<accession>A0ACD5W7T4</accession>
<dbReference type="Proteomes" id="UP001732700">
    <property type="component" value="Chromosome 4A"/>
</dbReference>
<reference evidence="1" key="1">
    <citation type="submission" date="2021-05" db="EMBL/GenBank/DDBJ databases">
        <authorList>
            <person name="Scholz U."/>
            <person name="Mascher M."/>
            <person name="Fiebig A."/>
        </authorList>
    </citation>
    <scope>NUCLEOTIDE SEQUENCE [LARGE SCALE GENOMIC DNA]</scope>
</reference>
<evidence type="ECO:0000313" key="2">
    <source>
        <dbReference type="Proteomes" id="UP001732700"/>
    </source>
</evidence>
<proteinExistence type="predicted"/>
<reference evidence="1" key="2">
    <citation type="submission" date="2025-09" db="UniProtKB">
        <authorList>
            <consortium name="EnsemblPlants"/>
        </authorList>
    </citation>
    <scope>IDENTIFICATION</scope>
</reference>
<name>A0ACD5W7T4_AVESA</name>
<evidence type="ECO:0000313" key="1">
    <source>
        <dbReference type="EnsemblPlants" id="AVESA.00010b.r2.4AG0587030.4.CDS"/>
    </source>
</evidence>
<protein>
    <submittedName>
        <fullName evidence="1">Uncharacterized protein</fullName>
    </submittedName>
</protein>
<dbReference type="EnsemblPlants" id="AVESA.00010b.r2.4AG0587030.4">
    <property type="protein sequence ID" value="AVESA.00010b.r2.4AG0587030.4.CDS"/>
    <property type="gene ID" value="AVESA.00010b.r2.4AG0587030"/>
</dbReference>
<organism evidence="1 2">
    <name type="scientific">Avena sativa</name>
    <name type="common">Oat</name>
    <dbReference type="NCBI Taxonomy" id="4498"/>
    <lineage>
        <taxon>Eukaryota</taxon>
        <taxon>Viridiplantae</taxon>
        <taxon>Streptophyta</taxon>
        <taxon>Embryophyta</taxon>
        <taxon>Tracheophyta</taxon>
        <taxon>Spermatophyta</taxon>
        <taxon>Magnoliopsida</taxon>
        <taxon>Liliopsida</taxon>
        <taxon>Poales</taxon>
        <taxon>Poaceae</taxon>
        <taxon>BOP clade</taxon>
        <taxon>Pooideae</taxon>
        <taxon>Poodae</taxon>
        <taxon>Poeae</taxon>
        <taxon>Poeae Chloroplast Group 1 (Aveneae type)</taxon>
        <taxon>Aveninae</taxon>
        <taxon>Avena</taxon>
    </lineage>
</organism>
<sequence length="419" mass="46758">MHLISWIHAAILVDDMSAPTSIPSGSESARGNINGVDRLSSLCDELLHHVMSFLPMPEVVRTSLLSPRWRNLWASTPFIHIDDQDFLDENHPSGQDDEKLEMFGDNLLLLRDGAVCLDEARIYITHEGERKCSVWIRHAIKHKVRLLHVYGSGIEIYPFLDSTGMFPSQHLKIIRLHSLELTCGFFRPLNNDCHVLENLELKDCNLCDPSQEISSVSLKVLRIVRGIIEGLLICARNLTNISIIYPNYDGAIVTRDLSSLVTASVIINSHQGSDIIVGGHRLLDGLSHATTLELHAPLHELTFERSLKTCPMFSNLTSLALGDWCTAADFYPLLHILHRSPKLKELSVKLKMEECSLCKESVLLSSRGTLSSTGSYPSIERIEISCRKEDPRVGALVQALLPIINPDGKISIKRVANLC</sequence>
<keyword evidence="2" id="KW-1185">Reference proteome</keyword>